<feature type="domain" description="Glucosyltransferase 24 catalytic" evidence="11">
    <location>
        <begin position="1385"/>
        <end position="1655"/>
    </location>
</feature>
<dbReference type="InterPro" id="IPR040497">
    <property type="entry name" value="Glyco_transf_24"/>
</dbReference>
<keyword evidence="3 7" id="KW-0732">Signal</keyword>
<evidence type="ECO:0000313" key="13">
    <source>
        <dbReference type="Proteomes" id="UP001162031"/>
    </source>
</evidence>
<dbReference type="PANTHER" id="PTHR11226:SF0">
    <property type="entry name" value="UDP-GLUCOSE:GLYCOPROTEIN GLUCOSYLTRANSFERASE"/>
    <property type="match status" value="1"/>
</dbReference>
<feature type="compositionally biased region" description="Acidic residues" evidence="6">
    <location>
        <begin position="280"/>
        <end position="292"/>
    </location>
</feature>
<protein>
    <recommendedName>
        <fullName evidence="14">UDP-glucose:glycoprotein glucosyltransferase</fullName>
    </recommendedName>
</protein>
<evidence type="ECO:0008006" key="14">
    <source>
        <dbReference type="Google" id="ProtNLM"/>
    </source>
</evidence>
<feature type="domain" description="UGGT thioredoxin-like" evidence="10">
    <location>
        <begin position="474"/>
        <end position="762"/>
    </location>
</feature>
<dbReference type="Pfam" id="PF18404">
    <property type="entry name" value="Glyco_transf_24"/>
    <property type="match status" value="1"/>
</dbReference>
<evidence type="ECO:0000259" key="8">
    <source>
        <dbReference type="Pfam" id="PF18400"/>
    </source>
</evidence>
<proteinExistence type="predicted"/>
<evidence type="ECO:0000256" key="5">
    <source>
        <dbReference type="ARBA" id="ARBA00023180"/>
    </source>
</evidence>
<evidence type="ECO:0000313" key="12">
    <source>
        <dbReference type="EMBL" id="CAI5730319.1"/>
    </source>
</evidence>
<dbReference type="Pfam" id="PF18400">
    <property type="entry name" value="Thioredoxin_12"/>
    <property type="match status" value="1"/>
</dbReference>
<gene>
    <name evidence="12" type="ORF">HBR001_LOCUS4811</name>
</gene>
<comment type="subcellular location">
    <subcellularLocation>
        <location evidence="2">Endoplasmic reticulum lumen</location>
    </subcellularLocation>
</comment>
<evidence type="ECO:0000259" key="11">
    <source>
        <dbReference type="Pfam" id="PF18404"/>
    </source>
</evidence>
<sequence>MRRTTWLSTGVAALVGTAQPLLASARGVHVNLTASWPSSPSFPLLETSEFLAEENPLYFWQFLDEIEPRASYVKLIGDNVDELGTLAVAVAEAIAPGSKNILEVMLATRTYSVKVETFRQLGLDSGARPCGADADTWAVFYQEPHCVESVACSLEELEAILHGEKQESNNQACVATGANDVELPVDHKYPYIASDKKAPVSAILYGLVGTEKFHNFHGKLIKQAQMSKIQYMVRHYPRDSPLETLLQGYGVALDVKNMEYKTIDDSRKIEDDDEVRVGEGDNEEGNEKEDDVDDEEVDGFLFKLLMARHKAIADDLKQFYDILVKKADGEQEQELKAWHLKDLGASAVRAIGDAKNPLKMLETLSQDFPLQAKKLAFSRKSISTQLREEISSTRMQVARNGLTNMFIMNGIAVDPMERSFNVFDFMKTLKDEWSVAKQLGRLRLNQMEMEEMLTNVRETSQARPVVRIHMRGSTGGTTPLYLNNIETDEDYADWPRDVSTLRRPAWNLIFVRKNMYECVLVLDPLTGLGRAALSHVGYMRMRGAPVQWALLISSKELIASRTPDDRRTLLEQYKAFKATEKATPWHFAKLLMLAQSKDAAKPEIRGEENENSQTENEIANETEENTERSTKYAAAYMQRVAQTESPDVLVEKLIDAYAEATANIGTYEINEEEALACLRSDQFDNEVLAMTEFVHAKRVPLGSFVFNGVVHNDLDIQQSTMANFGRDQPLYVGMAHRGMLDDDMDLIEELMTTQDAYPVYSSIFEGSERGHPGGVETGAQQHLFADDVTGRLEVLARSAISYLHAPGSRSVPKKQTIIFLVDLDNKRDVGHAYRLVKAVLEDSKQSLRVGIVPRLNGDGKGRQMSDTGKLTAAVLAAVGNSDCEAYLKFILQALNCVEKQMTADAMRNELLDVWKATREEDGSKDVVHDKVLVLLNGTIGRWLTTKQREVLSRFGDLLHSRFPPAFEVNLEEGSPTIALPHLFINGKQVSLPSESLSDADVATMVDFDLKYRSEPVAKALLKHTARMTIKAADKLSFDITKTIGIVDKYVETQRVSRLTIDENSLNTFRLPGDPFLHVAAYVDPLSEGAQMISSMLRMLHSQLNATIELVLIPADEYTEFPLKRFYRYLFEKRPSLAATSVEFRKLPVQPIFTMKIDTPEAWNVQTLYAGDDLDNLRVDPESLTAVKSTTRAVFRLESLLVYGQCRDKTFNMYAPPNGLQLVLEREAGAQLLHRDTVVMKNLGYFQLQATPGVWSLRLAKGRAAALFDIIDPHTDLPLEAHPVIVYDFGSHIVQLLVRKKSGMERDELLQVDENAVAAGKPDAEPTDNDEGALRSYWNSMLNMMGKNGNELDEKRQAADDKTNLAEVIDAGNARARLTERSGETIHVFSVASGYLYERFVKIMMLSVLKRTNNPVTFWLLENFLSPDFKASIPVLREQFGMDIRLVTYKWPNWLRQQTEKQRIIWGYKILFLDVLFPLGVQKVIYVDADQVVRADLKELLELDMEGKPYGYTPFCGSRNVGFQFWRQGYWKDHLRGKPYHISALYVVDLAVFRRMAAGDILRATYSQLSADPNSLANLDQDLPNYVQSQIPIFSLPQEWLWCESWCSDETKAAAKTIDLCNNPKHKEPKLDMAKRIIAGELFNESWIELDQEIKDTEAQHAARSAM</sequence>
<dbReference type="InterPro" id="IPR040692">
    <property type="entry name" value="UGGT_TRXL_3"/>
</dbReference>
<keyword evidence="13" id="KW-1185">Reference proteome</keyword>
<dbReference type="Pfam" id="PF18401">
    <property type="entry name" value="Thioredoxin_13"/>
    <property type="match status" value="1"/>
</dbReference>
<evidence type="ECO:0000259" key="9">
    <source>
        <dbReference type="Pfam" id="PF18401"/>
    </source>
</evidence>
<reference evidence="12" key="1">
    <citation type="submission" date="2022-12" db="EMBL/GenBank/DDBJ databases">
        <authorList>
            <person name="Webb A."/>
        </authorList>
    </citation>
    <scope>NUCLEOTIDE SEQUENCE</scope>
    <source>
        <strain evidence="12">Hp1</strain>
    </source>
</reference>
<dbReference type="EMBL" id="CANTFL010001025">
    <property type="protein sequence ID" value="CAI5730319.1"/>
    <property type="molecule type" value="Genomic_DNA"/>
</dbReference>
<evidence type="ECO:0000256" key="4">
    <source>
        <dbReference type="ARBA" id="ARBA00022824"/>
    </source>
</evidence>
<evidence type="ECO:0000256" key="1">
    <source>
        <dbReference type="ARBA" id="ARBA00001913"/>
    </source>
</evidence>
<evidence type="ECO:0000256" key="2">
    <source>
        <dbReference type="ARBA" id="ARBA00004319"/>
    </source>
</evidence>
<dbReference type="Pfam" id="PF06427">
    <property type="entry name" value="UDP-g_GGTase"/>
    <property type="match status" value="1"/>
</dbReference>
<dbReference type="Proteomes" id="UP001162031">
    <property type="component" value="Unassembled WGS sequence"/>
</dbReference>
<dbReference type="PANTHER" id="PTHR11226">
    <property type="entry name" value="UDP-GLUCOSE GLYCOPROTEIN:GLUCOSYLTRANSFERASE"/>
    <property type="match status" value="1"/>
</dbReference>
<feature type="chain" id="PRO_5043527429" description="UDP-glucose:glycoprotein glucosyltransferase" evidence="7">
    <location>
        <begin position="26"/>
        <end position="1666"/>
    </location>
</feature>
<feature type="signal peptide" evidence="7">
    <location>
        <begin position="1"/>
        <end position="25"/>
    </location>
</feature>
<evidence type="ECO:0000256" key="7">
    <source>
        <dbReference type="SAM" id="SignalP"/>
    </source>
</evidence>
<dbReference type="GO" id="GO:0003980">
    <property type="term" value="F:UDP-glucose:glycoprotein glucosyltransferase activity"/>
    <property type="evidence" value="ECO:0007669"/>
    <property type="project" value="InterPro"/>
</dbReference>
<feature type="region of interest" description="Disordered" evidence="6">
    <location>
        <begin position="601"/>
        <end position="627"/>
    </location>
</feature>
<name>A0AAV0U0U0_HYABA</name>
<evidence type="ECO:0000256" key="6">
    <source>
        <dbReference type="SAM" id="MobiDB-lite"/>
    </source>
</evidence>
<dbReference type="InterPro" id="IPR029044">
    <property type="entry name" value="Nucleotide-diphossugar_trans"/>
</dbReference>
<feature type="compositionally biased region" description="Basic and acidic residues" evidence="6">
    <location>
        <begin position="269"/>
        <end position="279"/>
    </location>
</feature>
<dbReference type="GO" id="GO:0036503">
    <property type="term" value="P:ERAD pathway"/>
    <property type="evidence" value="ECO:0007669"/>
    <property type="project" value="TreeGrafter"/>
</dbReference>
<feature type="region of interest" description="Disordered" evidence="6">
    <location>
        <begin position="269"/>
        <end position="292"/>
    </location>
</feature>
<accession>A0AAV0U0U0</accession>
<dbReference type="GO" id="GO:0051082">
    <property type="term" value="F:unfolded protein binding"/>
    <property type="evidence" value="ECO:0007669"/>
    <property type="project" value="TreeGrafter"/>
</dbReference>
<comment type="cofactor">
    <cofactor evidence="1">
        <name>Ca(2+)</name>
        <dbReference type="ChEBI" id="CHEBI:29108"/>
    </cofactor>
</comment>
<feature type="domain" description="UGGT thioredoxin-like" evidence="8">
    <location>
        <begin position="44"/>
        <end position="240"/>
    </location>
</feature>
<keyword evidence="5" id="KW-0325">Glycoprotein</keyword>
<dbReference type="Gene3D" id="3.90.550.10">
    <property type="entry name" value="Spore Coat Polysaccharide Biosynthesis Protein SpsA, Chain A"/>
    <property type="match status" value="1"/>
</dbReference>
<dbReference type="GO" id="GO:0018279">
    <property type="term" value="P:protein N-linked glycosylation via asparagine"/>
    <property type="evidence" value="ECO:0007669"/>
    <property type="project" value="TreeGrafter"/>
</dbReference>
<evidence type="ECO:0000259" key="10">
    <source>
        <dbReference type="Pfam" id="PF18402"/>
    </source>
</evidence>
<keyword evidence="4" id="KW-0256">Endoplasmic reticulum</keyword>
<evidence type="ECO:0000256" key="3">
    <source>
        <dbReference type="ARBA" id="ARBA00022729"/>
    </source>
</evidence>
<feature type="domain" description="UGGT thioredoxin-like" evidence="9">
    <location>
        <begin position="333"/>
        <end position="457"/>
    </location>
</feature>
<comment type="caution">
    <text evidence="12">The sequence shown here is derived from an EMBL/GenBank/DDBJ whole genome shotgun (WGS) entry which is preliminary data.</text>
</comment>
<dbReference type="GO" id="GO:0005788">
    <property type="term" value="C:endoplasmic reticulum lumen"/>
    <property type="evidence" value="ECO:0007669"/>
    <property type="project" value="UniProtKB-SubCell"/>
</dbReference>
<dbReference type="InterPro" id="IPR040693">
    <property type="entry name" value="UGGT_TRXL_1"/>
</dbReference>
<dbReference type="Pfam" id="PF18402">
    <property type="entry name" value="Thioredoxin_14"/>
    <property type="match status" value="1"/>
</dbReference>
<dbReference type="InterPro" id="IPR040694">
    <property type="entry name" value="UGGT_TRXL_2"/>
</dbReference>
<organism evidence="12 13">
    <name type="scientific">Hyaloperonospora brassicae</name>
    <name type="common">Brassica downy mildew</name>
    <name type="synonym">Peronospora brassicae</name>
    <dbReference type="NCBI Taxonomy" id="162125"/>
    <lineage>
        <taxon>Eukaryota</taxon>
        <taxon>Sar</taxon>
        <taxon>Stramenopiles</taxon>
        <taxon>Oomycota</taxon>
        <taxon>Peronosporomycetes</taxon>
        <taxon>Peronosporales</taxon>
        <taxon>Peronosporaceae</taxon>
        <taxon>Hyaloperonospora</taxon>
    </lineage>
</organism>
<dbReference type="CDD" id="cd06432">
    <property type="entry name" value="GT8_HUGT1_C_like"/>
    <property type="match status" value="1"/>
</dbReference>
<dbReference type="SUPFAM" id="SSF53448">
    <property type="entry name" value="Nucleotide-diphospho-sugar transferases"/>
    <property type="match status" value="1"/>
</dbReference>
<dbReference type="InterPro" id="IPR009448">
    <property type="entry name" value="UDP-g_GGtrans"/>
</dbReference>